<protein>
    <submittedName>
        <fullName evidence="1">Uncharacterized protein</fullName>
    </submittedName>
</protein>
<accession>A0A559SRT3</accession>
<name>A0A559SRT3_9HYPH</name>
<dbReference type="AlphaFoldDB" id="A0A559SRT3"/>
<gene>
    <name evidence="1" type="ORF">BCL32_5347</name>
</gene>
<reference evidence="1 2" key="1">
    <citation type="submission" date="2019-06" db="EMBL/GenBank/DDBJ databases">
        <title>Pac Bio to generate improved reference genome sequences for organisms with transposon mutant libraries (support for FEBA project).</title>
        <authorList>
            <person name="Blow M."/>
        </authorList>
    </citation>
    <scope>NUCLEOTIDE SEQUENCE [LARGE SCALE GENOMIC DNA]</scope>
    <source>
        <strain evidence="1 2">USDA 1844</strain>
    </source>
</reference>
<dbReference type="Proteomes" id="UP000319824">
    <property type="component" value="Unassembled WGS sequence"/>
</dbReference>
<comment type="caution">
    <text evidence="1">The sequence shown here is derived from an EMBL/GenBank/DDBJ whole genome shotgun (WGS) entry which is preliminary data.</text>
</comment>
<organism evidence="1 2">
    <name type="scientific">Rhizobium mongolense USDA 1844</name>
    <dbReference type="NCBI Taxonomy" id="1079460"/>
    <lineage>
        <taxon>Bacteria</taxon>
        <taxon>Pseudomonadati</taxon>
        <taxon>Pseudomonadota</taxon>
        <taxon>Alphaproteobacteria</taxon>
        <taxon>Hyphomicrobiales</taxon>
        <taxon>Rhizobiaceae</taxon>
        <taxon>Rhizobium/Agrobacterium group</taxon>
        <taxon>Rhizobium</taxon>
    </lineage>
</organism>
<dbReference type="EMBL" id="VISO01000003">
    <property type="protein sequence ID" value="TVZ65066.1"/>
    <property type="molecule type" value="Genomic_DNA"/>
</dbReference>
<sequence length="66" mass="7367">MCPALNETPVGSILNTCARTESEHDLTEFRSGTATNFLIRSVDHVSTVERRMDRASFPCETYISDS</sequence>
<evidence type="ECO:0000313" key="1">
    <source>
        <dbReference type="EMBL" id="TVZ65066.1"/>
    </source>
</evidence>
<evidence type="ECO:0000313" key="2">
    <source>
        <dbReference type="Proteomes" id="UP000319824"/>
    </source>
</evidence>
<proteinExistence type="predicted"/>